<reference evidence="1 2" key="1">
    <citation type="submission" date="2022-10" db="EMBL/GenBank/DDBJ databases">
        <title>Aestuariibacter sp. AA17 isolated from Montipora capitata coral fragment.</title>
        <authorList>
            <person name="Emsley S.A."/>
            <person name="Pfannmuller K.M."/>
            <person name="Loughran R.M."/>
            <person name="Shlafstein M."/>
            <person name="Papke E."/>
            <person name="Saw J.H."/>
            <person name="Ushijima B."/>
            <person name="Videau P."/>
        </authorList>
    </citation>
    <scope>NUCLEOTIDE SEQUENCE [LARGE SCALE GENOMIC DNA]</scope>
    <source>
        <strain evidence="1 2">AA17</strain>
    </source>
</reference>
<gene>
    <name evidence="1" type="ORF">OE749_17935</name>
</gene>
<accession>A0ABT3AD40</accession>
<sequence>METITVNEQGLEQVCGGVRGFVLGYIGSHALDVIFEAAMNSNFNYRDSSLHLPYNRL</sequence>
<proteinExistence type="predicted"/>
<organism evidence="1 2">
    <name type="scientific">Fluctibacter corallii</name>
    <dbReference type="NCBI Taxonomy" id="2984329"/>
    <lineage>
        <taxon>Bacteria</taxon>
        <taxon>Pseudomonadati</taxon>
        <taxon>Pseudomonadota</taxon>
        <taxon>Gammaproteobacteria</taxon>
        <taxon>Alteromonadales</taxon>
        <taxon>Alteromonadaceae</taxon>
        <taxon>Fluctibacter</taxon>
    </lineage>
</organism>
<name>A0ABT3AD40_9ALTE</name>
<comment type="caution">
    <text evidence="1">The sequence shown here is derived from an EMBL/GenBank/DDBJ whole genome shotgun (WGS) entry which is preliminary data.</text>
</comment>
<keyword evidence="2" id="KW-1185">Reference proteome</keyword>
<protein>
    <submittedName>
        <fullName evidence="1">Uncharacterized protein</fullName>
    </submittedName>
</protein>
<dbReference type="RefSeq" id="WP_263713869.1">
    <property type="nucleotide sequence ID" value="NZ_JAOWKX010000012.1"/>
</dbReference>
<evidence type="ECO:0000313" key="1">
    <source>
        <dbReference type="EMBL" id="MCV2886578.1"/>
    </source>
</evidence>
<dbReference type="EMBL" id="JAOWKX010000012">
    <property type="protein sequence ID" value="MCV2886578.1"/>
    <property type="molecule type" value="Genomic_DNA"/>
</dbReference>
<evidence type="ECO:0000313" key="2">
    <source>
        <dbReference type="Proteomes" id="UP001652504"/>
    </source>
</evidence>
<dbReference type="Proteomes" id="UP001652504">
    <property type="component" value="Unassembled WGS sequence"/>
</dbReference>